<evidence type="ECO:0000313" key="1">
    <source>
        <dbReference type="EMBL" id="JAD84901.1"/>
    </source>
</evidence>
<accession>A0A0A9DAQ4</accession>
<name>A0A0A9DAQ4_ARUDO</name>
<reference evidence="1" key="1">
    <citation type="submission" date="2014-09" db="EMBL/GenBank/DDBJ databases">
        <authorList>
            <person name="Magalhaes I.L.F."/>
            <person name="Oliveira U."/>
            <person name="Santos F.R."/>
            <person name="Vidigal T.H.D.A."/>
            <person name="Brescovit A.D."/>
            <person name="Santos A.J."/>
        </authorList>
    </citation>
    <scope>NUCLEOTIDE SEQUENCE</scope>
    <source>
        <tissue evidence="1">Shoot tissue taken approximately 20 cm above the soil surface</tissue>
    </source>
</reference>
<sequence>MLLDRSQEIVQNQTLVLVHGLCLRPPSGRRIPSLQSSLLIIDTCPKTMIMLGALLYCQR</sequence>
<protein>
    <submittedName>
        <fullName evidence="1">Uncharacterized protein</fullName>
    </submittedName>
</protein>
<dbReference type="AlphaFoldDB" id="A0A0A9DAQ4"/>
<organism evidence="1">
    <name type="scientific">Arundo donax</name>
    <name type="common">Giant reed</name>
    <name type="synonym">Donax arundinaceus</name>
    <dbReference type="NCBI Taxonomy" id="35708"/>
    <lineage>
        <taxon>Eukaryota</taxon>
        <taxon>Viridiplantae</taxon>
        <taxon>Streptophyta</taxon>
        <taxon>Embryophyta</taxon>
        <taxon>Tracheophyta</taxon>
        <taxon>Spermatophyta</taxon>
        <taxon>Magnoliopsida</taxon>
        <taxon>Liliopsida</taxon>
        <taxon>Poales</taxon>
        <taxon>Poaceae</taxon>
        <taxon>PACMAD clade</taxon>
        <taxon>Arundinoideae</taxon>
        <taxon>Arundineae</taxon>
        <taxon>Arundo</taxon>
    </lineage>
</organism>
<proteinExistence type="predicted"/>
<dbReference type="EMBL" id="GBRH01212994">
    <property type="protein sequence ID" value="JAD84901.1"/>
    <property type="molecule type" value="Transcribed_RNA"/>
</dbReference>
<reference evidence="1" key="2">
    <citation type="journal article" date="2015" name="Data Brief">
        <title>Shoot transcriptome of the giant reed, Arundo donax.</title>
        <authorList>
            <person name="Barrero R.A."/>
            <person name="Guerrero F.D."/>
            <person name="Moolhuijzen P."/>
            <person name="Goolsby J.A."/>
            <person name="Tidwell J."/>
            <person name="Bellgard S.E."/>
            <person name="Bellgard M.I."/>
        </authorList>
    </citation>
    <scope>NUCLEOTIDE SEQUENCE</scope>
    <source>
        <tissue evidence="1">Shoot tissue taken approximately 20 cm above the soil surface</tissue>
    </source>
</reference>